<accession>A0A1E5W1L2</accession>
<dbReference type="AlphaFoldDB" id="A0A1E5W1L2"/>
<sequence length="132" mass="15291">LGTIMFGVRVPREIYHTSPDTMWVDFDRLFYLFQKRDLGIQMLSLWTMIISLLCSMEAQQCKVKNNTKIALLDPVRVNEKTCKCINSNPDDIILHLTKVFLECQAKESILLAYNCEYVFLNLVLLSLVKSIN</sequence>
<gene>
    <name evidence="1" type="ORF">BAE44_0007685</name>
</gene>
<organism evidence="1 2">
    <name type="scientific">Dichanthelium oligosanthes</name>
    <dbReference type="NCBI Taxonomy" id="888268"/>
    <lineage>
        <taxon>Eukaryota</taxon>
        <taxon>Viridiplantae</taxon>
        <taxon>Streptophyta</taxon>
        <taxon>Embryophyta</taxon>
        <taxon>Tracheophyta</taxon>
        <taxon>Spermatophyta</taxon>
        <taxon>Magnoliopsida</taxon>
        <taxon>Liliopsida</taxon>
        <taxon>Poales</taxon>
        <taxon>Poaceae</taxon>
        <taxon>PACMAD clade</taxon>
        <taxon>Panicoideae</taxon>
        <taxon>Panicodae</taxon>
        <taxon>Paniceae</taxon>
        <taxon>Dichantheliinae</taxon>
        <taxon>Dichanthelium</taxon>
    </lineage>
</organism>
<feature type="non-terminal residue" evidence="1">
    <location>
        <position position="1"/>
    </location>
</feature>
<keyword evidence="2" id="KW-1185">Reference proteome</keyword>
<name>A0A1E5W1L2_9POAL</name>
<dbReference type="Proteomes" id="UP000095767">
    <property type="component" value="Unassembled WGS sequence"/>
</dbReference>
<evidence type="ECO:0000313" key="2">
    <source>
        <dbReference type="Proteomes" id="UP000095767"/>
    </source>
</evidence>
<evidence type="ECO:0000313" key="1">
    <source>
        <dbReference type="EMBL" id="OEL31296.1"/>
    </source>
</evidence>
<dbReference type="EMBL" id="LWDX02023793">
    <property type="protein sequence ID" value="OEL31296.1"/>
    <property type="molecule type" value="Genomic_DNA"/>
</dbReference>
<comment type="caution">
    <text evidence="1">The sequence shown here is derived from an EMBL/GenBank/DDBJ whole genome shotgun (WGS) entry which is preliminary data.</text>
</comment>
<proteinExistence type="predicted"/>
<protein>
    <submittedName>
        <fullName evidence="1">Uncharacterized protein</fullName>
    </submittedName>
</protein>
<reference evidence="1 2" key="1">
    <citation type="submission" date="2016-09" db="EMBL/GenBank/DDBJ databases">
        <title>The draft genome of Dichanthelium oligosanthes: A C3 panicoid grass species.</title>
        <authorList>
            <person name="Studer A.J."/>
            <person name="Schnable J.C."/>
            <person name="Brutnell T.P."/>
        </authorList>
    </citation>
    <scope>NUCLEOTIDE SEQUENCE [LARGE SCALE GENOMIC DNA]</scope>
    <source>
        <strain evidence="2">cv. Kellogg 1175</strain>
        <tissue evidence="1">Leaf</tissue>
    </source>
</reference>